<accession>G2T0U0</accession>
<reference evidence="1 2" key="1">
    <citation type="journal article" date="2015" name="Genome Announc.">
        <title>Complete genome sequence of the human gut symbiont Roseburia hominis.</title>
        <authorList>
            <person name="Travis A.J."/>
            <person name="Kelly D."/>
            <person name="Flint H.J."/>
            <person name="Aminov R.I."/>
        </authorList>
    </citation>
    <scope>NUCLEOTIDE SEQUENCE [LARGE SCALE GENOMIC DNA]</scope>
    <source>
        <strain evidence="2">DSM 16839 / JCM 17582 / NCIMB 14029 / A2-183</strain>
    </source>
</reference>
<keyword evidence="2" id="KW-1185">Reference proteome</keyword>
<sequence length="44" mass="4880">MRNTCKRIQVRSDTGKACSGGCIKEEKHVPVDAQKEEKHVPVDA</sequence>
<evidence type="ECO:0000313" key="2">
    <source>
        <dbReference type="Proteomes" id="UP000008178"/>
    </source>
</evidence>
<dbReference type="HOGENOM" id="CLU_3221514_0_0_9"/>
<evidence type="ECO:0000313" key="1">
    <source>
        <dbReference type="EMBL" id="AEN95772.1"/>
    </source>
</evidence>
<dbReference type="STRING" id="585394.RHOM_03250"/>
<gene>
    <name evidence="1" type="ordered locus">RHOM_03250</name>
</gene>
<organism evidence="1 2">
    <name type="scientific">Roseburia hominis (strain DSM 16839 / JCM 17582 / NCIMB 14029 / A2-183)</name>
    <dbReference type="NCBI Taxonomy" id="585394"/>
    <lineage>
        <taxon>Bacteria</taxon>
        <taxon>Bacillati</taxon>
        <taxon>Bacillota</taxon>
        <taxon>Clostridia</taxon>
        <taxon>Lachnospirales</taxon>
        <taxon>Lachnospiraceae</taxon>
        <taxon>Roseburia</taxon>
    </lineage>
</organism>
<name>G2T0U0_ROSHA</name>
<dbReference type="KEGG" id="rho:RHOM_03250"/>
<proteinExistence type="predicted"/>
<protein>
    <submittedName>
        <fullName evidence="1">Uncharacterized protein</fullName>
    </submittedName>
</protein>
<dbReference type="Proteomes" id="UP000008178">
    <property type="component" value="Chromosome"/>
</dbReference>
<dbReference type="AlphaFoldDB" id="G2T0U0"/>
<dbReference type="EMBL" id="CP003040">
    <property type="protein sequence ID" value="AEN95772.1"/>
    <property type="molecule type" value="Genomic_DNA"/>
</dbReference>